<keyword evidence="3 8" id="KW-0812">Transmembrane</keyword>
<dbReference type="EMBL" id="CAJVCH010015205">
    <property type="protein sequence ID" value="CAG7678706.1"/>
    <property type="molecule type" value="Genomic_DNA"/>
</dbReference>
<keyword evidence="6 8" id="KW-0472">Membrane</keyword>
<organism evidence="10 11">
    <name type="scientific">Allacma fusca</name>
    <dbReference type="NCBI Taxonomy" id="39272"/>
    <lineage>
        <taxon>Eukaryota</taxon>
        <taxon>Metazoa</taxon>
        <taxon>Ecdysozoa</taxon>
        <taxon>Arthropoda</taxon>
        <taxon>Hexapoda</taxon>
        <taxon>Collembola</taxon>
        <taxon>Symphypleona</taxon>
        <taxon>Sminthuridae</taxon>
        <taxon>Allacma</taxon>
    </lineage>
</organism>
<keyword evidence="11" id="KW-1185">Reference proteome</keyword>
<feature type="domain" description="Potassium channel" evidence="9">
    <location>
        <begin position="133"/>
        <end position="189"/>
    </location>
</feature>
<dbReference type="Proteomes" id="UP000708208">
    <property type="component" value="Unassembled WGS sequence"/>
</dbReference>
<reference evidence="10" key="1">
    <citation type="submission" date="2021-06" db="EMBL/GenBank/DDBJ databases">
        <authorList>
            <person name="Hodson N. C."/>
            <person name="Mongue J. A."/>
            <person name="Jaron S. K."/>
        </authorList>
    </citation>
    <scope>NUCLEOTIDE SEQUENCE</scope>
</reference>
<feature type="transmembrane region" description="Helical" evidence="8">
    <location>
        <begin position="277"/>
        <end position="300"/>
    </location>
</feature>
<feature type="transmembrane region" description="Helical" evidence="8">
    <location>
        <begin position="168"/>
        <end position="193"/>
    </location>
</feature>
<evidence type="ECO:0000256" key="3">
    <source>
        <dbReference type="ARBA" id="ARBA00022692"/>
    </source>
</evidence>
<dbReference type="InterPro" id="IPR013099">
    <property type="entry name" value="K_chnl_dom"/>
</dbReference>
<feature type="transmembrane region" description="Helical" evidence="8">
    <location>
        <begin position="33"/>
        <end position="54"/>
    </location>
</feature>
<dbReference type="PANTHER" id="PTHR11003:SF142">
    <property type="entry name" value="POTASSIUM CHANNEL DOMAIN-CONTAINING PROTEIN"/>
    <property type="match status" value="1"/>
</dbReference>
<evidence type="ECO:0000256" key="4">
    <source>
        <dbReference type="ARBA" id="ARBA00022989"/>
    </source>
</evidence>
<evidence type="ECO:0000259" key="9">
    <source>
        <dbReference type="Pfam" id="PF07885"/>
    </source>
</evidence>
<comment type="caution">
    <text evidence="10">The sequence shown here is derived from an EMBL/GenBank/DDBJ whole genome shotgun (WGS) entry which is preliminary data.</text>
</comment>
<gene>
    <name evidence="10" type="ORF">AFUS01_LOCUS2638</name>
</gene>
<evidence type="ECO:0000256" key="5">
    <source>
        <dbReference type="ARBA" id="ARBA00023065"/>
    </source>
</evidence>
<dbReference type="GO" id="GO:0030322">
    <property type="term" value="P:stabilization of membrane potential"/>
    <property type="evidence" value="ECO:0007669"/>
    <property type="project" value="TreeGrafter"/>
</dbReference>
<evidence type="ECO:0000256" key="7">
    <source>
        <dbReference type="ARBA" id="ARBA00023303"/>
    </source>
</evidence>
<dbReference type="PANTHER" id="PTHR11003">
    <property type="entry name" value="POTASSIUM CHANNEL, SUBFAMILY K"/>
    <property type="match status" value="1"/>
</dbReference>
<comment type="subcellular location">
    <subcellularLocation>
        <location evidence="1">Membrane</location>
        <topology evidence="1">Multi-pass membrane protein</topology>
    </subcellularLocation>
</comment>
<evidence type="ECO:0000256" key="2">
    <source>
        <dbReference type="ARBA" id="ARBA00022448"/>
    </source>
</evidence>
<dbReference type="InterPro" id="IPR003280">
    <property type="entry name" value="2pore_dom_K_chnl"/>
</dbReference>
<dbReference type="GO" id="GO:0022841">
    <property type="term" value="F:potassium ion leak channel activity"/>
    <property type="evidence" value="ECO:0007669"/>
    <property type="project" value="TreeGrafter"/>
</dbReference>
<evidence type="ECO:0000256" key="1">
    <source>
        <dbReference type="ARBA" id="ARBA00004141"/>
    </source>
</evidence>
<evidence type="ECO:0000313" key="11">
    <source>
        <dbReference type="Proteomes" id="UP000708208"/>
    </source>
</evidence>
<keyword evidence="7" id="KW-0407">Ion channel</keyword>
<feature type="domain" description="Potassium channel" evidence="9">
    <location>
        <begin position="232"/>
        <end position="298"/>
    </location>
</feature>
<keyword evidence="2" id="KW-0813">Transport</keyword>
<dbReference type="GO" id="GO:0015271">
    <property type="term" value="F:outward rectifier potassium channel activity"/>
    <property type="evidence" value="ECO:0007669"/>
    <property type="project" value="TreeGrafter"/>
</dbReference>
<proteinExistence type="predicted"/>
<feature type="transmembrane region" description="Helical" evidence="8">
    <location>
        <begin position="223"/>
        <end position="246"/>
    </location>
</feature>
<accession>A0A8J2J1L1</accession>
<sequence length="392" mass="44230">MEKISTKADDSDRETKRVRYRPNIQHLNRVKKFFGHFGLFVALILYTAAGAWVFQKLEYEEEVAGYLHLKKLLDDGRSNFTEILLNSHSSELEDFNHTLHTALEKLVTTLEQVRSNGLSLLVKDEETVVQSASWGDFEKSAFFASTVLTTIGYGDMAPETPWGRGFCILFALIGIPFTLTVIADVGKLMAALVSMSAKRLKKSLPKKTPSGTKSKCCSSGKSATVAAAVLSLLLYILFGGYLFTLWESWDLFNSFYFCFITMTTIGLGDLVPENTSYIILCVYIMIGLAMTSTAIELVRIQYADSWRRMRELSMRLGPLAETLKKYGDNINLDVSVLQDLKELKKVLAMSSGKQRREGSIWKKFWENEDGYDDEPDSNEPRLIQIIIYESSV</sequence>
<evidence type="ECO:0000256" key="6">
    <source>
        <dbReference type="ARBA" id="ARBA00023136"/>
    </source>
</evidence>
<keyword evidence="5" id="KW-0406">Ion transport</keyword>
<keyword evidence="4 8" id="KW-1133">Transmembrane helix</keyword>
<evidence type="ECO:0000313" key="10">
    <source>
        <dbReference type="EMBL" id="CAG7678706.1"/>
    </source>
</evidence>
<dbReference type="AlphaFoldDB" id="A0A8J2J1L1"/>
<protein>
    <recommendedName>
        <fullName evidence="9">Potassium channel domain-containing protein</fullName>
    </recommendedName>
</protein>
<dbReference type="Pfam" id="PF07885">
    <property type="entry name" value="Ion_trans_2"/>
    <property type="match status" value="2"/>
</dbReference>
<dbReference type="GO" id="GO:0005886">
    <property type="term" value="C:plasma membrane"/>
    <property type="evidence" value="ECO:0007669"/>
    <property type="project" value="TreeGrafter"/>
</dbReference>
<evidence type="ECO:0000256" key="8">
    <source>
        <dbReference type="SAM" id="Phobius"/>
    </source>
</evidence>
<dbReference type="OrthoDB" id="297496at2759"/>
<name>A0A8J2J1L1_9HEXA</name>